<dbReference type="PANTHER" id="PTHR34818:SF1">
    <property type="entry name" value="PROTEIN BLI-3"/>
    <property type="match status" value="1"/>
</dbReference>
<dbReference type="AlphaFoldDB" id="A0A1H0M5A5"/>
<sequence>MAKQVETDTDAKQQLWKRLEGSRISMLGVTGAAQHSQPMTHFADREAGVLWYITSGETDLAAAVGGGADASVIFMAPEEDYQAAVTGRLETVTDADKLDALWNVAVAAWFAGGRDDPQVRLLRFTPDEASIWASQANRVLVGLKLLRAGTRDGAPEPDVGVHRVVSFGRAA</sequence>
<organism evidence="2 3">
    <name type="scientific">Lutimaribacter pacificus</name>
    <dbReference type="NCBI Taxonomy" id="391948"/>
    <lineage>
        <taxon>Bacteria</taxon>
        <taxon>Pseudomonadati</taxon>
        <taxon>Pseudomonadota</taxon>
        <taxon>Alphaproteobacteria</taxon>
        <taxon>Rhodobacterales</taxon>
        <taxon>Roseobacteraceae</taxon>
        <taxon>Lutimaribacter</taxon>
    </lineage>
</organism>
<accession>A0A1H0M5A5</accession>
<dbReference type="EMBL" id="FQZZ01000009">
    <property type="protein sequence ID" value="SHK77964.1"/>
    <property type="molecule type" value="Genomic_DNA"/>
</dbReference>
<evidence type="ECO:0000313" key="2">
    <source>
        <dbReference type="EMBL" id="SHK77964.1"/>
    </source>
</evidence>
<dbReference type="RefSeq" id="WP_149789363.1">
    <property type="nucleotide sequence ID" value="NZ_FNIO01000009.1"/>
</dbReference>
<dbReference type="InterPro" id="IPR012349">
    <property type="entry name" value="Split_barrel_FMN-bd"/>
</dbReference>
<proteinExistence type="predicted"/>
<dbReference type="Gene3D" id="2.30.110.10">
    <property type="entry name" value="Electron Transport, Fmn-binding Protein, Chain A"/>
    <property type="match status" value="1"/>
</dbReference>
<name>A0A1H0M5A5_9RHOB</name>
<evidence type="ECO:0000313" key="3">
    <source>
        <dbReference type="Proteomes" id="UP000324252"/>
    </source>
</evidence>
<protein>
    <submittedName>
        <fullName evidence="2">General stress protein 26</fullName>
    </submittedName>
</protein>
<feature type="domain" description="General stress protein FMN-binding split barrel" evidence="1">
    <location>
        <begin position="10"/>
        <end position="151"/>
    </location>
</feature>
<dbReference type="InterPro" id="IPR052917">
    <property type="entry name" value="Stress-Dev_Protein"/>
</dbReference>
<keyword evidence="3" id="KW-1185">Reference proteome</keyword>
<dbReference type="Proteomes" id="UP000324252">
    <property type="component" value="Unassembled WGS sequence"/>
</dbReference>
<dbReference type="OrthoDB" id="1432662at2"/>
<dbReference type="PANTHER" id="PTHR34818">
    <property type="entry name" value="PROTEIN BLI-3"/>
    <property type="match status" value="1"/>
</dbReference>
<dbReference type="SUPFAM" id="SSF50475">
    <property type="entry name" value="FMN-binding split barrel"/>
    <property type="match status" value="1"/>
</dbReference>
<dbReference type="Pfam" id="PF16242">
    <property type="entry name" value="Pyrid_ox_like"/>
    <property type="match status" value="1"/>
</dbReference>
<evidence type="ECO:0000259" key="1">
    <source>
        <dbReference type="Pfam" id="PF16242"/>
    </source>
</evidence>
<dbReference type="InterPro" id="IPR038725">
    <property type="entry name" value="YdaG_split_barrel_FMN-bd"/>
</dbReference>
<reference evidence="2 3" key="1">
    <citation type="submission" date="2016-11" db="EMBL/GenBank/DDBJ databases">
        <authorList>
            <person name="Varghese N."/>
            <person name="Submissions S."/>
        </authorList>
    </citation>
    <scope>NUCLEOTIDE SEQUENCE [LARGE SCALE GENOMIC DNA]</scope>
    <source>
        <strain evidence="2 3">DSM 29620</strain>
    </source>
</reference>
<gene>
    <name evidence="2" type="ORF">SAMN05444142_10958</name>
</gene>